<organism evidence="2 3">
    <name type="scientific">Rasamsonia emersonii (strain ATCC 16479 / CBS 393.64 / IMI 116815)</name>
    <dbReference type="NCBI Taxonomy" id="1408163"/>
    <lineage>
        <taxon>Eukaryota</taxon>
        <taxon>Fungi</taxon>
        <taxon>Dikarya</taxon>
        <taxon>Ascomycota</taxon>
        <taxon>Pezizomycotina</taxon>
        <taxon>Eurotiomycetes</taxon>
        <taxon>Eurotiomycetidae</taxon>
        <taxon>Eurotiales</taxon>
        <taxon>Trichocomaceae</taxon>
        <taxon>Rasamsonia</taxon>
    </lineage>
</organism>
<name>A0A0F4YIB4_RASE3</name>
<dbReference type="GeneID" id="25320709"/>
<keyword evidence="3" id="KW-1185">Reference proteome</keyword>
<evidence type="ECO:0000313" key="3">
    <source>
        <dbReference type="Proteomes" id="UP000053958"/>
    </source>
</evidence>
<comment type="caution">
    <text evidence="2">The sequence shown here is derived from an EMBL/GenBank/DDBJ whole genome shotgun (WGS) entry which is preliminary data.</text>
</comment>
<gene>
    <name evidence="2" type="ORF">T310_8449</name>
</gene>
<proteinExistence type="predicted"/>
<dbReference type="OrthoDB" id="3520229at2759"/>
<dbReference type="Proteomes" id="UP000053958">
    <property type="component" value="Unassembled WGS sequence"/>
</dbReference>
<sequence>MSATTTAVSATSTASTTCNAQVYEIPTKDAACAVPAQGGSNYADAMKTCCHSASVQSYDNNCGLYCLAQGQTVGNLTSCLMGHGVDSAHVFCNQNQTATATETASASKETGSSSTSGTSTGSSATATSSKSAAVAAKTVSKSGLGVLALLFCSSLLGAVA</sequence>
<dbReference type="STRING" id="1408163.A0A0F4YIB4"/>
<reference evidence="2 3" key="1">
    <citation type="submission" date="2015-04" db="EMBL/GenBank/DDBJ databases">
        <authorList>
            <person name="Heijne W.H."/>
            <person name="Fedorova N.D."/>
            <person name="Nierman W.C."/>
            <person name="Vollebregt A.W."/>
            <person name="Zhao Z."/>
            <person name="Wu L."/>
            <person name="Kumar M."/>
            <person name="Stam H."/>
            <person name="van den Berg M.A."/>
            <person name="Pel H.J."/>
        </authorList>
    </citation>
    <scope>NUCLEOTIDE SEQUENCE [LARGE SCALE GENOMIC DNA]</scope>
    <source>
        <strain evidence="2 3">CBS 393.64</strain>
    </source>
</reference>
<dbReference type="AlphaFoldDB" id="A0A0F4YIB4"/>
<feature type="region of interest" description="Disordered" evidence="1">
    <location>
        <begin position="103"/>
        <end position="125"/>
    </location>
</feature>
<accession>A0A0F4YIB4</accession>
<protein>
    <submittedName>
        <fullName evidence="2">Uncharacterized protein</fullName>
    </submittedName>
</protein>
<dbReference type="EMBL" id="LASV01000601">
    <property type="protein sequence ID" value="KKA17611.1"/>
    <property type="molecule type" value="Genomic_DNA"/>
</dbReference>
<dbReference type="RefSeq" id="XP_013324223.1">
    <property type="nucleotide sequence ID" value="XM_013468769.1"/>
</dbReference>
<evidence type="ECO:0000256" key="1">
    <source>
        <dbReference type="SAM" id="MobiDB-lite"/>
    </source>
</evidence>
<evidence type="ECO:0000313" key="2">
    <source>
        <dbReference type="EMBL" id="KKA17611.1"/>
    </source>
</evidence>